<accession>A0A1I2GGQ5</accession>
<dbReference type="Proteomes" id="UP000199400">
    <property type="component" value="Unassembled WGS sequence"/>
</dbReference>
<protein>
    <submittedName>
        <fullName evidence="2">Uncharacterized protein</fullName>
    </submittedName>
</protein>
<evidence type="ECO:0000313" key="3">
    <source>
        <dbReference type="Proteomes" id="UP000199400"/>
    </source>
</evidence>
<name>A0A1I2GGQ5_9BACT</name>
<proteinExistence type="predicted"/>
<reference evidence="3" key="1">
    <citation type="submission" date="2016-10" db="EMBL/GenBank/DDBJ databases">
        <authorList>
            <person name="Varghese N."/>
            <person name="Submissions S."/>
        </authorList>
    </citation>
    <scope>NUCLEOTIDE SEQUENCE [LARGE SCALE GENOMIC DNA]</scope>
    <source>
        <strain evidence="3">ATCC 25963</strain>
    </source>
</reference>
<keyword evidence="3" id="KW-1185">Reference proteome</keyword>
<dbReference type="EMBL" id="FOMX01000032">
    <property type="protein sequence ID" value="SFF16398.1"/>
    <property type="molecule type" value="Genomic_DNA"/>
</dbReference>
<evidence type="ECO:0000256" key="1">
    <source>
        <dbReference type="SAM" id="MobiDB-lite"/>
    </source>
</evidence>
<dbReference type="AlphaFoldDB" id="A0A1I2GGQ5"/>
<gene>
    <name evidence="2" type="ORF">SAMN02745121_07277</name>
</gene>
<evidence type="ECO:0000313" key="2">
    <source>
        <dbReference type="EMBL" id="SFF16398.1"/>
    </source>
</evidence>
<organism evidence="2 3">
    <name type="scientific">Nannocystis exedens</name>
    <dbReference type="NCBI Taxonomy" id="54"/>
    <lineage>
        <taxon>Bacteria</taxon>
        <taxon>Pseudomonadati</taxon>
        <taxon>Myxococcota</taxon>
        <taxon>Polyangia</taxon>
        <taxon>Nannocystales</taxon>
        <taxon>Nannocystaceae</taxon>
        <taxon>Nannocystis</taxon>
    </lineage>
</organism>
<sequence>MSRDIPRSPADVLRDSNTSASVPGPEDGPSARLLKFFRAAYGLSERVLRCLVVKVLHVIWAILRGFFWGIVDGYPFDDGKGADQKERPWWEEQLPLAPSNPLVTTS</sequence>
<feature type="region of interest" description="Disordered" evidence="1">
    <location>
        <begin position="1"/>
        <end position="29"/>
    </location>
</feature>